<evidence type="ECO:0000259" key="1">
    <source>
        <dbReference type="Pfam" id="PF16571"/>
    </source>
</evidence>
<reference evidence="3" key="1">
    <citation type="journal article" date="2019" name="Int. J. Syst. Evol. Microbiol.">
        <title>The Global Catalogue of Microorganisms (GCM) 10K type strain sequencing project: providing services to taxonomists for standard genome sequencing and annotation.</title>
        <authorList>
            <consortium name="The Broad Institute Genomics Platform"/>
            <consortium name="The Broad Institute Genome Sequencing Center for Infectious Disease"/>
            <person name="Wu L."/>
            <person name="Ma J."/>
        </authorList>
    </citation>
    <scope>NUCLEOTIDE SEQUENCE [LARGE SCALE GENOMIC DNA]</scope>
    <source>
        <strain evidence="3">NBRC 108755</strain>
    </source>
</reference>
<name>A0ABQ6JTM1_9MICO</name>
<organism evidence="2 3">
    <name type="scientific">Homoserinibacter gongjuensis</name>
    <dbReference type="NCBI Taxonomy" id="1162968"/>
    <lineage>
        <taxon>Bacteria</taxon>
        <taxon>Bacillati</taxon>
        <taxon>Actinomycetota</taxon>
        <taxon>Actinomycetes</taxon>
        <taxon>Micrococcales</taxon>
        <taxon>Microbacteriaceae</taxon>
        <taxon>Homoserinibacter</taxon>
    </lineage>
</organism>
<keyword evidence="3" id="KW-1185">Reference proteome</keyword>
<dbReference type="Pfam" id="PF16571">
    <property type="entry name" value="FBP_C"/>
    <property type="match status" value="1"/>
</dbReference>
<dbReference type="EMBL" id="BSVA01000001">
    <property type="protein sequence ID" value="GMA91072.1"/>
    <property type="molecule type" value="Genomic_DNA"/>
</dbReference>
<feature type="domain" description="Elongation factor G-binding protein C-terminal treble-clef zinc-finger" evidence="1">
    <location>
        <begin position="9"/>
        <end position="159"/>
    </location>
</feature>
<gene>
    <name evidence="2" type="ORF">GCM10025869_16010</name>
</gene>
<protein>
    <recommendedName>
        <fullName evidence="1">Elongation factor G-binding protein C-terminal treble-clef zinc-finger domain-containing protein</fullName>
    </recommendedName>
</protein>
<dbReference type="InterPro" id="IPR032330">
    <property type="entry name" value="EF-G-binding_C"/>
</dbReference>
<evidence type="ECO:0000313" key="2">
    <source>
        <dbReference type="EMBL" id="GMA91072.1"/>
    </source>
</evidence>
<comment type="caution">
    <text evidence="2">The sequence shown here is derived from an EMBL/GenBank/DDBJ whole genome shotgun (WGS) entry which is preliminary data.</text>
</comment>
<proteinExistence type="predicted"/>
<evidence type="ECO:0000313" key="3">
    <source>
        <dbReference type="Proteomes" id="UP001157069"/>
    </source>
</evidence>
<accession>A0ABQ6JTM1</accession>
<dbReference type="RefSeq" id="WP_284299213.1">
    <property type="nucleotide sequence ID" value="NZ_BSVA01000001.1"/>
</dbReference>
<dbReference type="Proteomes" id="UP001157069">
    <property type="component" value="Unassembled WGS sequence"/>
</dbReference>
<sequence length="162" mass="18314">MHAFSESAIRGSFVNASLRERKNLQLPAPIDEIDWERLDYLGWRDPKSPQLGYVVVDLDGEPVGMLTRQAEARPRARAQCSWCEDVQLPNDVVLLSTRRAGAAGRKGDSLGALVCENFECSTNVRRRPTLAYVGFDLEAERERRIAALRERVTLFALRVLEE</sequence>